<gene>
    <name evidence="1" type="ORF">DSW25_03890</name>
</gene>
<protein>
    <recommendedName>
        <fullName evidence="3">DUF4442 domain-containing protein</fullName>
    </recommendedName>
</protein>
<evidence type="ECO:0008006" key="3">
    <source>
        <dbReference type="Google" id="ProtNLM"/>
    </source>
</evidence>
<dbReference type="InterPro" id="IPR029069">
    <property type="entry name" value="HotDog_dom_sf"/>
</dbReference>
<dbReference type="Pfam" id="PF14539">
    <property type="entry name" value="DUF4442"/>
    <property type="match status" value="1"/>
</dbReference>
<dbReference type="Gene3D" id="3.10.129.10">
    <property type="entry name" value="Hotdog Thioesterase"/>
    <property type="match status" value="1"/>
</dbReference>
<reference evidence="1 2" key="1">
    <citation type="submission" date="2014-01" db="EMBL/GenBank/DDBJ databases">
        <title>Sulfitobacter donghicola JCM 14565 Genome Sequencing.</title>
        <authorList>
            <person name="Lai Q."/>
            <person name="Hong Z."/>
        </authorList>
    </citation>
    <scope>NUCLEOTIDE SEQUENCE [LARGE SCALE GENOMIC DNA]</scope>
    <source>
        <strain evidence="1 2">JCM 14565</strain>
    </source>
</reference>
<dbReference type="InterPro" id="IPR027961">
    <property type="entry name" value="DUF4442"/>
</dbReference>
<dbReference type="EMBL" id="JAMC01000010">
    <property type="protein sequence ID" value="KEJ87967.1"/>
    <property type="molecule type" value="Genomic_DNA"/>
</dbReference>
<comment type="caution">
    <text evidence="1">The sequence shown here is derived from an EMBL/GenBank/DDBJ whole genome shotgun (WGS) entry which is preliminary data.</text>
</comment>
<dbReference type="eggNOG" id="COG2050">
    <property type="taxonomic scope" value="Bacteria"/>
</dbReference>
<name>A0A073IRD9_9RHOB</name>
<dbReference type="AlphaFoldDB" id="A0A073IRD9"/>
<organism evidence="1 2">
    <name type="scientific">Sulfitobacter donghicola DSW-25 = KCTC 12864 = JCM 14565</name>
    <dbReference type="NCBI Taxonomy" id="1300350"/>
    <lineage>
        <taxon>Bacteria</taxon>
        <taxon>Pseudomonadati</taxon>
        <taxon>Pseudomonadota</taxon>
        <taxon>Alphaproteobacteria</taxon>
        <taxon>Rhodobacterales</taxon>
        <taxon>Roseobacteraceae</taxon>
        <taxon>Sulfitobacter</taxon>
    </lineage>
</organism>
<keyword evidence="2" id="KW-1185">Reference proteome</keyword>
<accession>A0A073IRD9</accession>
<dbReference type="STRING" id="1300350.Z948_3219"/>
<proteinExistence type="predicted"/>
<evidence type="ECO:0000313" key="1">
    <source>
        <dbReference type="EMBL" id="KEJ87967.1"/>
    </source>
</evidence>
<dbReference type="Proteomes" id="UP000027734">
    <property type="component" value="Unassembled WGS sequence"/>
</dbReference>
<sequence length="152" mass="16385">MFMDPYEMIKAHLGQAVPYATHTGVELLEIKDGSATARLDQRRETENHIKGQHAGAMFTLGEAASGAAVAGALAPVILQMRPVAAMAEITYKKFAQGTLTATARTSLDGATLMSKIETDGKVAFDVAVDIRDADEETVVEMKVNWYVSPTRN</sequence>
<evidence type="ECO:0000313" key="2">
    <source>
        <dbReference type="Proteomes" id="UP000027734"/>
    </source>
</evidence>
<dbReference type="SUPFAM" id="SSF54637">
    <property type="entry name" value="Thioesterase/thiol ester dehydrase-isomerase"/>
    <property type="match status" value="1"/>
</dbReference>